<reference evidence="1" key="1">
    <citation type="submission" date="2020-05" db="EMBL/GenBank/DDBJ databases">
        <title>Large-scale comparative analyses of tick genomes elucidate their genetic diversity and vector capacities.</title>
        <authorList>
            <person name="Jia N."/>
            <person name="Wang J."/>
            <person name="Shi W."/>
            <person name="Du L."/>
            <person name="Sun Y."/>
            <person name="Zhan W."/>
            <person name="Jiang J."/>
            <person name="Wang Q."/>
            <person name="Zhang B."/>
            <person name="Ji P."/>
            <person name="Sakyi L.B."/>
            <person name="Cui X."/>
            <person name="Yuan T."/>
            <person name="Jiang B."/>
            <person name="Yang W."/>
            <person name="Lam T.T.-Y."/>
            <person name="Chang Q."/>
            <person name="Ding S."/>
            <person name="Wang X."/>
            <person name="Zhu J."/>
            <person name="Ruan X."/>
            <person name="Zhao L."/>
            <person name="Wei J."/>
            <person name="Que T."/>
            <person name="Du C."/>
            <person name="Cheng J."/>
            <person name="Dai P."/>
            <person name="Han X."/>
            <person name="Huang E."/>
            <person name="Gao Y."/>
            <person name="Liu J."/>
            <person name="Shao H."/>
            <person name="Ye R."/>
            <person name="Li L."/>
            <person name="Wei W."/>
            <person name="Wang X."/>
            <person name="Wang C."/>
            <person name="Yang T."/>
            <person name="Huo Q."/>
            <person name="Li W."/>
            <person name="Guo W."/>
            <person name="Chen H."/>
            <person name="Zhou L."/>
            <person name="Ni X."/>
            <person name="Tian J."/>
            <person name="Zhou Y."/>
            <person name="Sheng Y."/>
            <person name="Liu T."/>
            <person name="Pan Y."/>
            <person name="Xia L."/>
            <person name="Li J."/>
            <person name="Zhao F."/>
            <person name="Cao W."/>
        </authorList>
    </citation>
    <scope>NUCLEOTIDE SEQUENCE</scope>
    <source>
        <strain evidence="1">Dsil-2018</strain>
    </source>
</reference>
<evidence type="ECO:0000313" key="2">
    <source>
        <dbReference type="Proteomes" id="UP000821865"/>
    </source>
</evidence>
<proteinExistence type="predicted"/>
<organism evidence="1 2">
    <name type="scientific">Dermacentor silvarum</name>
    <name type="common">Tick</name>
    <dbReference type="NCBI Taxonomy" id="543639"/>
    <lineage>
        <taxon>Eukaryota</taxon>
        <taxon>Metazoa</taxon>
        <taxon>Ecdysozoa</taxon>
        <taxon>Arthropoda</taxon>
        <taxon>Chelicerata</taxon>
        <taxon>Arachnida</taxon>
        <taxon>Acari</taxon>
        <taxon>Parasitiformes</taxon>
        <taxon>Ixodida</taxon>
        <taxon>Ixodoidea</taxon>
        <taxon>Ixodidae</taxon>
        <taxon>Rhipicephalinae</taxon>
        <taxon>Dermacentor</taxon>
    </lineage>
</organism>
<protein>
    <submittedName>
        <fullName evidence="1">Uncharacterized protein</fullName>
    </submittedName>
</protein>
<dbReference type="EMBL" id="CM023470">
    <property type="protein sequence ID" value="KAH7979855.1"/>
    <property type="molecule type" value="Genomic_DNA"/>
</dbReference>
<comment type="caution">
    <text evidence="1">The sequence shown here is derived from an EMBL/GenBank/DDBJ whole genome shotgun (WGS) entry which is preliminary data.</text>
</comment>
<sequence>MTWTSAFSKRTIQSDRVWPYLLSKTAAVRQAHRGSALKEEDYVKNVIYLETADASAGLVRATCAPSKKSGVYVVEKHCRCVPE</sequence>
<evidence type="ECO:0000313" key="1">
    <source>
        <dbReference type="EMBL" id="KAH7979855.1"/>
    </source>
</evidence>
<name>A0ACB8DZP2_DERSI</name>
<accession>A0ACB8DZP2</accession>
<keyword evidence="2" id="KW-1185">Reference proteome</keyword>
<dbReference type="Proteomes" id="UP000821865">
    <property type="component" value="Chromosome 1"/>
</dbReference>
<gene>
    <name evidence="1" type="ORF">HPB49_011614</name>
</gene>